<name>A0A6L7F029_9ACTN</name>
<dbReference type="SMART" id="SM00228">
    <property type="entry name" value="PDZ"/>
    <property type="match status" value="1"/>
</dbReference>
<dbReference type="InterPro" id="IPR043504">
    <property type="entry name" value="Peptidase_S1_PA_chymotrypsin"/>
</dbReference>
<dbReference type="InterPro" id="IPR036034">
    <property type="entry name" value="PDZ_sf"/>
</dbReference>
<gene>
    <name evidence="5" type="ORF">GRQ65_07190</name>
</gene>
<dbReference type="Pfam" id="PF13365">
    <property type="entry name" value="Trypsin_2"/>
    <property type="match status" value="1"/>
</dbReference>
<keyword evidence="2" id="KW-0645">Protease</keyword>
<dbReference type="EMBL" id="WUEK01000004">
    <property type="protein sequence ID" value="MXG89332.1"/>
    <property type="molecule type" value="Genomic_DNA"/>
</dbReference>
<dbReference type="InterPro" id="IPR001940">
    <property type="entry name" value="Peptidase_S1C"/>
</dbReference>
<dbReference type="Pfam" id="PF13180">
    <property type="entry name" value="PDZ_2"/>
    <property type="match status" value="1"/>
</dbReference>
<proteinExistence type="inferred from homology"/>
<dbReference type="Proteomes" id="UP000473325">
    <property type="component" value="Unassembled WGS sequence"/>
</dbReference>
<keyword evidence="3" id="KW-0378">Hydrolase</keyword>
<keyword evidence="6" id="KW-1185">Reference proteome</keyword>
<dbReference type="PANTHER" id="PTHR43343:SF3">
    <property type="entry name" value="PROTEASE DO-LIKE 8, CHLOROPLASTIC"/>
    <property type="match status" value="1"/>
</dbReference>
<dbReference type="PRINTS" id="PR00834">
    <property type="entry name" value="PROTEASES2C"/>
</dbReference>
<comment type="caution">
    <text evidence="5">The sequence shown here is derived from an EMBL/GenBank/DDBJ whole genome shotgun (WGS) entry which is preliminary data.</text>
</comment>
<dbReference type="InterPro" id="IPR009003">
    <property type="entry name" value="Peptidase_S1_PA"/>
</dbReference>
<evidence type="ECO:0000256" key="3">
    <source>
        <dbReference type="ARBA" id="ARBA00022801"/>
    </source>
</evidence>
<dbReference type="Gene3D" id="2.30.42.10">
    <property type="match status" value="1"/>
</dbReference>
<dbReference type="Gene3D" id="2.40.10.10">
    <property type="entry name" value="Trypsin-like serine proteases"/>
    <property type="match status" value="2"/>
</dbReference>
<dbReference type="PANTHER" id="PTHR43343">
    <property type="entry name" value="PEPTIDASE S12"/>
    <property type="match status" value="1"/>
</dbReference>
<dbReference type="GO" id="GO:0006508">
    <property type="term" value="P:proteolysis"/>
    <property type="evidence" value="ECO:0007669"/>
    <property type="project" value="UniProtKB-KW"/>
</dbReference>
<evidence type="ECO:0000313" key="6">
    <source>
        <dbReference type="Proteomes" id="UP000473325"/>
    </source>
</evidence>
<evidence type="ECO:0000313" key="5">
    <source>
        <dbReference type="EMBL" id="MXG89332.1"/>
    </source>
</evidence>
<dbReference type="SUPFAM" id="SSF50494">
    <property type="entry name" value="Trypsin-like serine proteases"/>
    <property type="match status" value="1"/>
</dbReference>
<protein>
    <submittedName>
        <fullName evidence="5">PDZ domain-containing protein</fullName>
    </submittedName>
</protein>
<evidence type="ECO:0000256" key="1">
    <source>
        <dbReference type="ARBA" id="ARBA00010541"/>
    </source>
</evidence>
<sequence>MNESTSSDRPQRRPVRMTIVAAVALGAGLIGGGAAATAAVSLEGTTSADGPVSTHVTPVQAASTSSGATDTEAVAKAVTPSVVLLKVQGPQGADEGSGVVLTSDGRILTNNHVVEAAAGEGGAPAGKIQVVTSDGTTYDASIVGRDPVTDLAVVQAQGASGLTPASIGDSSSLVVGQPVVAIGAPLGLQGTVTTGIVSALNRPVAASGEDGQTSVTDAIQTDAAVNPGNSGGPLVDAQGQVVGITSSIASLGASEGAQSGSIGLGFAIPIDEAMRVAGDIADGTPVAHAQLGVSVSDSADPAGAKIGDVDPTSAAAKAGLQSGDVVTKVGDQPVDSADGLVAAIRTQAPGTKVQLTWVRAGQTQTVDVVLGTDQTTT</sequence>
<dbReference type="InterPro" id="IPR001478">
    <property type="entry name" value="PDZ"/>
</dbReference>
<dbReference type="RefSeq" id="WP_160876704.1">
    <property type="nucleotide sequence ID" value="NZ_WUEK01000004.1"/>
</dbReference>
<dbReference type="SUPFAM" id="SSF50156">
    <property type="entry name" value="PDZ domain-like"/>
    <property type="match status" value="1"/>
</dbReference>
<dbReference type="PROSITE" id="PS50106">
    <property type="entry name" value="PDZ"/>
    <property type="match status" value="1"/>
</dbReference>
<dbReference type="GO" id="GO:0004252">
    <property type="term" value="F:serine-type endopeptidase activity"/>
    <property type="evidence" value="ECO:0007669"/>
    <property type="project" value="InterPro"/>
</dbReference>
<evidence type="ECO:0000259" key="4">
    <source>
        <dbReference type="PROSITE" id="PS50106"/>
    </source>
</evidence>
<comment type="similarity">
    <text evidence="1">Belongs to the peptidase S1C family.</text>
</comment>
<reference evidence="5 6" key="1">
    <citation type="submission" date="2019-12" db="EMBL/GenBank/DDBJ databases">
        <authorList>
            <person name="Kun Z."/>
        </authorList>
    </citation>
    <scope>NUCLEOTIDE SEQUENCE [LARGE SCALE GENOMIC DNA]</scope>
    <source>
        <strain evidence="5 6">YIM 123512</strain>
    </source>
</reference>
<feature type="domain" description="PDZ" evidence="4">
    <location>
        <begin position="291"/>
        <end position="361"/>
    </location>
</feature>
<dbReference type="AlphaFoldDB" id="A0A6L7F029"/>
<evidence type="ECO:0000256" key="2">
    <source>
        <dbReference type="ARBA" id="ARBA00022670"/>
    </source>
</evidence>
<organism evidence="5 6">
    <name type="scientific">Nocardioides flavescens</name>
    <dbReference type="NCBI Taxonomy" id="2691959"/>
    <lineage>
        <taxon>Bacteria</taxon>
        <taxon>Bacillati</taxon>
        <taxon>Actinomycetota</taxon>
        <taxon>Actinomycetes</taxon>
        <taxon>Propionibacteriales</taxon>
        <taxon>Nocardioidaceae</taxon>
        <taxon>Nocardioides</taxon>
    </lineage>
</organism>
<accession>A0A6L7F029</accession>
<dbReference type="InterPro" id="IPR051201">
    <property type="entry name" value="Chloro_Bact_Ser_Proteases"/>
</dbReference>